<dbReference type="SMART" id="SM00342">
    <property type="entry name" value="HTH_ARAC"/>
    <property type="match status" value="1"/>
</dbReference>
<dbReference type="EMBL" id="AAWS01000057">
    <property type="protein sequence ID" value="EAY24980.1"/>
    <property type="molecule type" value="Genomic_DNA"/>
</dbReference>
<name>A1ZXA6_MICM2</name>
<dbReference type="Pfam" id="PF12833">
    <property type="entry name" value="HTH_18"/>
    <property type="match status" value="1"/>
</dbReference>
<keyword evidence="1" id="KW-0805">Transcription regulation</keyword>
<evidence type="ECO:0000256" key="3">
    <source>
        <dbReference type="ARBA" id="ARBA00023163"/>
    </source>
</evidence>
<evidence type="ECO:0000256" key="1">
    <source>
        <dbReference type="ARBA" id="ARBA00023015"/>
    </source>
</evidence>
<keyword evidence="2" id="KW-0238">DNA-binding</keyword>
<comment type="caution">
    <text evidence="5">The sequence shown here is derived from an EMBL/GenBank/DDBJ whole genome shotgun (WGS) entry which is preliminary data.</text>
</comment>
<dbReference type="PRINTS" id="PR00032">
    <property type="entry name" value="HTHARAC"/>
</dbReference>
<dbReference type="Proteomes" id="UP000004095">
    <property type="component" value="Unassembled WGS sequence"/>
</dbReference>
<proteinExistence type="predicted"/>
<dbReference type="eggNOG" id="COG2207">
    <property type="taxonomic scope" value="Bacteria"/>
</dbReference>
<dbReference type="GO" id="GO:0043565">
    <property type="term" value="F:sequence-specific DNA binding"/>
    <property type="evidence" value="ECO:0007669"/>
    <property type="project" value="InterPro"/>
</dbReference>
<sequence length="290" mass="33154">MQIWNLPHIFEKYDQKIYSQIGIHLILYKSPQEADKANVQLNSNLLVLLLQGHKEVYAPQQKIQLKAGEGFFIRKGQYLMSEKFAQTAQYYSSLMVFFNDDIAQQLSAPLLGHSSPTASASLSLFKLATSDHTQVFSHSLTNYFGADLPPNFDDMLKIKLQELFWILSQGAKGSSFKAFLKSLQNDQAISLTQLMEQHYREPMPLEQLAFLGGYSLSTFKRKFKEVFQQSPSRWIQSRRLQEARFLLTSTQKNITEVGYEVGFENISHFIQVFKTAFGATPGDFRGTSQH</sequence>
<dbReference type="InterPro" id="IPR009057">
    <property type="entry name" value="Homeodomain-like_sf"/>
</dbReference>
<dbReference type="AlphaFoldDB" id="A1ZXA6"/>
<evidence type="ECO:0000259" key="4">
    <source>
        <dbReference type="PROSITE" id="PS01124"/>
    </source>
</evidence>
<dbReference type="RefSeq" id="WP_002703737.1">
    <property type="nucleotide sequence ID" value="NZ_AAWS01000057.1"/>
</dbReference>
<dbReference type="PANTHER" id="PTHR43280">
    <property type="entry name" value="ARAC-FAMILY TRANSCRIPTIONAL REGULATOR"/>
    <property type="match status" value="1"/>
</dbReference>
<keyword evidence="6" id="KW-1185">Reference proteome</keyword>
<dbReference type="GO" id="GO:0003700">
    <property type="term" value="F:DNA-binding transcription factor activity"/>
    <property type="evidence" value="ECO:0007669"/>
    <property type="project" value="InterPro"/>
</dbReference>
<keyword evidence="3" id="KW-0804">Transcription</keyword>
<dbReference type="InterPro" id="IPR018062">
    <property type="entry name" value="HTH_AraC-typ_CS"/>
</dbReference>
<protein>
    <submittedName>
        <fullName evidence="5">Probable transcriptional regulatory protein, putative</fullName>
    </submittedName>
</protein>
<dbReference type="PANTHER" id="PTHR43280:SF2">
    <property type="entry name" value="HTH-TYPE TRANSCRIPTIONAL REGULATOR EXSA"/>
    <property type="match status" value="1"/>
</dbReference>
<dbReference type="PROSITE" id="PS00041">
    <property type="entry name" value="HTH_ARAC_FAMILY_1"/>
    <property type="match status" value="1"/>
</dbReference>
<dbReference type="Pfam" id="PF22200">
    <property type="entry name" value="ExsA_N"/>
    <property type="match status" value="1"/>
</dbReference>
<organism evidence="5 6">
    <name type="scientific">Microscilla marina ATCC 23134</name>
    <dbReference type="NCBI Taxonomy" id="313606"/>
    <lineage>
        <taxon>Bacteria</taxon>
        <taxon>Pseudomonadati</taxon>
        <taxon>Bacteroidota</taxon>
        <taxon>Cytophagia</taxon>
        <taxon>Cytophagales</taxon>
        <taxon>Microscillaceae</taxon>
        <taxon>Microscilla</taxon>
    </lineage>
</organism>
<dbReference type="Gene3D" id="1.10.10.60">
    <property type="entry name" value="Homeodomain-like"/>
    <property type="match status" value="2"/>
</dbReference>
<evidence type="ECO:0000313" key="5">
    <source>
        <dbReference type="EMBL" id="EAY24980.1"/>
    </source>
</evidence>
<dbReference type="OrthoDB" id="4480133at2"/>
<dbReference type="InterPro" id="IPR018060">
    <property type="entry name" value="HTH_AraC"/>
</dbReference>
<feature type="domain" description="HTH araC/xylS-type" evidence="4">
    <location>
        <begin position="189"/>
        <end position="287"/>
    </location>
</feature>
<dbReference type="InterPro" id="IPR020449">
    <property type="entry name" value="Tscrpt_reg_AraC-type_HTH"/>
</dbReference>
<dbReference type="InterPro" id="IPR054015">
    <property type="entry name" value="ExsA-like_N"/>
</dbReference>
<evidence type="ECO:0000313" key="6">
    <source>
        <dbReference type="Proteomes" id="UP000004095"/>
    </source>
</evidence>
<gene>
    <name evidence="5" type="ORF">M23134_03694</name>
</gene>
<dbReference type="PROSITE" id="PS01124">
    <property type="entry name" value="HTH_ARAC_FAMILY_2"/>
    <property type="match status" value="1"/>
</dbReference>
<reference evidence="5 6" key="1">
    <citation type="submission" date="2007-01" db="EMBL/GenBank/DDBJ databases">
        <authorList>
            <person name="Haygood M."/>
            <person name="Podell S."/>
            <person name="Anderson C."/>
            <person name="Hopkinson B."/>
            <person name="Roe K."/>
            <person name="Barbeau K."/>
            <person name="Gaasterland T."/>
            <person name="Ferriera S."/>
            <person name="Johnson J."/>
            <person name="Kravitz S."/>
            <person name="Beeson K."/>
            <person name="Sutton G."/>
            <person name="Rogers Y.-H."/>
            <person name="Friedman R."/>
            <person name="Frazier M."/>
            <person name="Venter J.C."/>
        </authorList>
    </citation>
    <scope>NUCLEOTIDE SEQUENCE [LARGE SCALE GENOMIC DNA]</scope>
    <source>
        <strain evidence="5 6">ATCC 23134</strain>
    </source>
</reference>
<dbReference type="SUPFAM" id="SSF46689">
    <property type="entry name" value="Homeodomain-like"/>
    <property type="match status" value="2"/>
</dbReference>
<evidence type="ECO:0000256" key="2">
    <source>
        <dbReference type="ARBA" id="ARBA00023125"/>
    </source>
</evidence>
<accession>A1ZXA6</accession>